<comment type="caution">
    <text evidence="2">The sequence shown here is derived from an EMBL/GenBank/DDBJ whole genome shotgun (WGS) entry which is preliminary data.</text>
</comment>
<dbReference type="PROSITE" id="PS51819">
    <property type="entry name" value="VOC"/>
    <property type="match status" value="1"/>
</dbReference>
<dbReference type="SUPFAM" id="SSF54593">
    <property type="entry name" value="Glyoxalase/Bleomycin resistance protein/Dihydroxybiphenyl dioxygenase"/>
    <property type="match status" value="1"/>
</dbReference>
<feature type="domain" description="VOC" evidence="1">
    <location>
        <begin position="14"/>
        <end position="126"/>
    </location>
</feature>
<protein>
    <submittedName>
        <fullName evidence="2">VOC family protein</fullName>
    </submittedName>
</protein>
<dbReference type="InterPro" id="IPR037523">
    <property type="entry name" value="VOC_core"/>
</dbReference>
<evidence type="ECO:0000313" key="3">
    <source>
        <dbReference type="Proteomes" id="UP000602087"/>
    </source>
</evidence>
<dbReference type="EMBL" id="JAEINH010000007">
    <property type="protein sequence ID" value="MBI9115409.1"/>
    <property type="molecule type" value="Genomic_DNA"/>
</dbReference>
<name>A0A934ME65_9MICO</name>
<dbReference type="Proteomes" id="UP000602087">
    <property type="component" value="Unassembled WGS sequence"/>
</dbReference>
<dbReference type="AlphaFoldDB" id="A0A934ME65"/>
<evidence type="ECO:0000313" key="2">
    <source>
        <dbReference type="EMBL" id="MBI9115409.1"/>
    </source>
</evidence>
<keyword evidence="3" id="KW-1185">Reference proteome</keyword>
<accession>A0A934ME65</accession>
<organism evidence="2 3">
    <name type="scientific">Sanguibacter suaedae</name>
    <dbReference type="NCBI Taxonomy" id="2795737"/>
    <lineage>
        <taxon>Bacteria</taxon>
        <taxon>Bacillati</taxon>
        <taxon>Actinomycetota</taxon>
        <taxon>Actinomycetes</taxon>
        <taxon>Micrococcales</taxon>
        <taxon>Sanguibacteraceae</taxon>
        <taxon>Sanguibacter</taxon>
    </lineage>
</organism>
<gene>
    <name evidence="2" type="ORF">JAV76_10350</name>
</gene>
<proteinExistence type="predicted"/>
<sequence>MIEPRASTRTPLSRIDTVFVRTTDLERSARWYREVLGLRERFRADDIVAFDVDQTALTLLGPGSHDGSAAPRDFPAFNFYAADAESTHAWSAGRGVDVDPVHRVDETFAEFTFRDPDGTLLQVCSFPG</sequence>
<dbReference type="CDD" id="cd06587">
    <property type="entry name" value="VOC"/>
    <property type="match status" value="1"/>
</dbReference>
<dbReference type="InterPro" id="IPR029068">
    <property type="entry name" value="Glyas_Bleomycin-R_OHBP_Dase"/>
</dbReference>
<reference evidence="2" key="1">
    <citation type="submission" date="2020-12" db="EMBL/GenBank/DDBJ databases">
        <title>Sanguibacter suaedae sp. nov., isolated from Suaeda aralocaspica.</title>
        <authorList>
            <person name="Ma Q."/>
        </authorList>
    </citation>
    <scope>NUCLEOTIDE SEQUENCE</scope>
    <source>
        <strain evidence="2">YZGR15</strain>
    </source>
</reference>
<dbReference type="InterPro" id="IPR004360">
    <property type="entry name" value="Glyas_Fos-R_dOase_dom"/>
</dbReference>
<dbReference type="Pfam" id="PF00903">
    <property type="entry name" value="Glyoxalase"/>
    <property type="match status" value="1"/>
</dbReference>
<dbReference type="Gene3D" id="3.10.180.10">
    <property type="entry name" value="2,3-Dihydroxybiphenyl 1,2-Dioxygenase, domain 1"/>
    <property type="match status" value="1"/>
</dbReference>
<evidence type="ECO:0000259" key="1">
    <source>
        <dbReference type="PROSITE" id="PS51819"/>
    </source>
</evidence>
<dbReference type="RefSeq" id="WP_198733961.1">
    <property type="nucleotide sequence ID" value="NZ_JAEINH010000007.1"/>
</dbReference>